<keyword evidence="2" id="KW-1003">Cell membrane</keyword>
<dbReference type="Proteomes" id="UP000593568">
    <property type="component" value="Unassembled WGS sequence"/>
</dbReference>
<evidence type="ECO:0000259" key="4">
    <source>
        <dbReference type="PROSITE" id="PS51382"/>
    </source>
</evidence>
<gene>
    <name evidence="5" type="ORF">Gotri_028218</name>
</gene>
<feature type="domain" description="SPX" evidence="4">
    <location>
        <begin position="1"/>
        <end position="184"/>
    </location>
</feature>
<reference evidence="5 6" key="1">
    <citation type="journal article" date="2019" name="Genome Biol. Evol.">
        <title>Insights into the evolution of the New World diploid cottons (Gossypium, subgenus Houzingenia) based on genome sequencing.</title>
        <authorList>
            <person name="Grover C.E."/>
            <person name="Arick M.A. 2nd"/>
            <person name="Thrash A."/>
            <person name="Conover J.L."/>
            <person name="Sanders W.S."/>
            <person name="Peterson D.G."/>
            <person name="Frelichowski J.E."/>
            <person name="Scheffler J.A."/>
            <person name="Scheffler B.E."/>
            <person name="Wendel J.F."/>
        </authorList>
    </citation>
    <scope>NUCLEOTIDE SEQUENCE [LARGE SCALE GENOMIC DNA]</scope>
    <source>
        <strain evidence="5">8</strain>
        <tissue evidence="5">Leaf</tissue>
    </source>
</reference>
<dbReference type="AlphaFoldDB" id="A0A7J9FSX7"/>
<dbReference type="GO" id="GO:0006817">
    <property type="term" value="P:phosphate ion transport"/>
    <property type="evidence" value="ECO:0007669"/>
    <property type="project" value="TreeGrafter"/>
</dbReference>
<protein>
    <recommendedName>
        <fullName evidence="4">SPX domain-containing protein</fullName>
    </recommendedName>
</protein>
<dbReference type="PROSITE" id="PS51382">
    <property type="entry name" value="SPX"/>
    <property type="match status" value="1"/>
</dbReference>
<accession>A0A7J9FSX7</accession>
<dbReference type="Pfam" id="PF03105">
    <property type="entry name" value="SPX"/>
    <property type="match status" value="2"/>
</dbReference>
<dbReference type="PANTHER" id="PTHR10783:SF91">
    <property type="entry name" value="PHOSPHATE TRANSPORTER PHO1 HOMOLOG 7-LIKE"/>
    <property type="match status" value="1"/>
</dbReference>
<evidence type="ECO:0000256" key="1">
    <source>
        <dbReference type="ARBA" id="ARBA00004651"/>
    </source>
</evidence>
<dbReference type="InterPro" id="IPR034092">
    <property type="entry name" value="PHO1_SPX"/>
</dbReference>
<name>A0A7J9FSX7_9ROSI</name>
<comment type="function">
    <text evidence="3">May transport inorganic phosphate (Pi).</text>
</comment>
<keyword evidence="2" id="KW-0472">Membrane</keyword>
<dbReference type="CDD" id="cd14476">
    <property type="entry name" value="SPX_PHO1_like"/>
    <property type="match status" value="1"/>
</dbReference>
<evidence type="ECO:0000313" key="6">
    <source>
        <dbReference type="Proteomes" id="UP000593568"/>
    </source>
</evidence>
<proteinExistence type="predicted"/>
<evidence type="ECO:0000256" key="3">
    <source>
        <dbReference type="ARBA" id="ARBA00043939"/>
    </source>
</evidence>
<dbReference type="GO" id="GO:0005802">
    <property type="term" value="C:trans-Golgi network"/>
    <property type="evidence" value="ECO:0007669"/>
    <property type="project" value="TreeGrafter"/>
</dbReference>
<evidence type="ECO:0000256" key="2">
    <source>
        <dbReference type="ARBA" id="ARBA00022475"/>
    </source>
</evidence>
<comment type="subcellular location">
    <subcellularLocation>
        <location evidence="1">Cell membrane</location>
        <topology evidence="1">Multi-pass membrane protein</topology>
    </subcellularLocation>
</comment>
<organism evidence="5 6">
    <name type="scientific">Gossypium trilobum</name>
    <dbReference type="NCBI Taxonomy" id="34281"/>
    <lineage>
        <taxon>Eukaryota</taxon>
        <taxon>Viridiplantae</taxon>
        <taxon>Streptophyta</taxon>
        <taxon>Embryophyta</taxon>
        <taxon>Tracheophyta</taxon>
        <taxon>Spermatophyta</taxon>
        <taxon>Magnoliopsida</taxon>
        <taxon>eudicotyledons</taxon>
        <taxon>Gunneridae</taxon>
        <taxon>Pentapetalae</taxon>
        <taxon>rosids</taxon>
        <taxon>malvids</taxon>
        <taxon>Malvales</taxon>
        <taxon>Malvaceae</taxon>
        <taxon>Malvoideae</taxon>
        <taxon>Gossypium</taxon>
    </lineage>
</organism>
<dbReference type="InterPro" id="IPR004331">
    <property type="entry name" value="SPX_dom"/>
</dbReference>
<comment type="caution">
    <text evidence="5">The sequence shown here is derived from an EMBL/GenBank/DDBJ whole genome shotgun (WGS) entry which is preliminary data.</text>
</comment>
<dbReference type="GO" id="GO:0016036">
    <property type="term" value="P:cellular response to phosphate starvation"/>
    <property type="evidence" value="ECO:0007669"/>
    <property type="project" value="TreeGrafter"/>
</dbReference>
<dbReference type="GO" id="GO:0005886">
    <property type="term" value="C:plasma membrane"/>
    <property type="evidence" value="ECO:0007669"/>
    <property type="project" value="UniProtKB-SubCell"/>
</dbReference>
<dbReference type="PANTHER" id="PTHR10783">
    <property type="entry name" value="XENOTROPIC AND POLYTROPIC RETROVIRUS RECEPTOR 1-RELATED"/>
    <property type="match status" value="1"/>
</dbReference>
<sequence length="184" mass="21317">MKFGKEFASQMVPEWQAAYMDYACLKILLKQIQHWKQKTTQPDTPPRLPRALTLYRAFSGLIQKGSGKYETTFLTAAEEVGEYEQQFFRRLDNELNKVDKFYRSKAKEVMEEAHTLSKQTNAFFAFRIKVDKVAAKFDHIHPSPRMVAMNVFNGEVQSNDSIEDHEKHISVGTKKSKCETLTET</sequence>
<dbReference type="EMBL" id="JABEZW010226270">
    <property type="protein sequence ID" value="MBA0787655.1"/>
    <property type="molecule type" value="Genomic_DNA"/>
</dbReference>
<dbReference type="GO" id="GO:0000822">
    <property type="term" value="F:inositol hexakisphosphate binding"/>
    <property type="evidence" value="ECO:0007669"/>
    <property type="project" value="TreeGrafter"/>
</dbReference>
<evidence type="ECO:0000313" key="5">
    <source>
        <dbReference type="EMBL" id="MBA0787655.1"/>
    </source>
</evidence>
<keyword evidence="6" id="KW-1185">Reference proteome</keyword>